<keyword evidence="3" id="KW-0378">Hydrolase</keyword>
<gene>
    <name evidence="6" type="ORF">NWFMUON74_31310</name>
</gene>
<dbReference type="Proteomes" id="UP000516173">
    <property type="component" value="Chromosome"/>
</dbReference>
<evidence type="ECO:0000256" key="5">
    <source>
        <dbReference type="ARBA" id="ARBA00024029"/>
    </source>
</evidence>
<dbReference type="KEGG" id="nwl:NWFMUON74_31310"/>
<evidence type="ECO:0000313" key="6">
    <source>
        <dbReference type="EMBL" id="BCK55359.1"/>
    </source>
</evidence>
<accession>A0A7G1KN94</accession>
<dbReference type="GO" id="GO:0016811">
    <property type="term" value="F:hydrolase activity, acting on carbon-nitrogen (but not peptide) bonds, in linear amides"/>
    <property type="evidence" value="ECO:0007669"/>
    <property type="project" value="TreeGrafter"/>
</dbReference>
<sequence length="234" mass="24424">MVTRLDELRSPMVAERARHTLLAVPLGATEQHGPHLPVGTDTVIASELCRRLAAAMPEEVVVGPAVAYGSSGEHAGFAGTVSIGQEALELLLVELVRGAADFAGVVLVNGHGGNLVPLRAAVRRLRAEGRPVLAWSPSGRPDDSHAGHAETSVMLRLRPDTVALRHAVRGNTDPLPDLIDRLRRGGLAAVSANGVLGDPTRATAADGDRQLGTWAAALIDCVAQRFPPPATATK</sequence>
<dbReference type="PANTHER" id="PTHR35005">
    <property type="entry name" value="3-DEHYDRO-SCYLLO-INOSOSE HYDROLASE"/>
    <property type="match status" value="1"/>
</dbReference>
<proteinExistence type="inferred from homology"/>
<dbReference type="InterPro" id="IPR024087">
    <property type="entry name" value="Creatininase-like_sf"/>
</dbReference>
<dbReference type="InterPro" id="IPR023871">
    <property type="entry name" value="MftE"/>
</dbReference>
<dbReference type="NCBIfam" id="TIGR03964">
    <property type="entry name" value="mycofact_creat"/>
    <property type="match status" value="1"/>
</dbReference>
<evidence type="ECO:0000256" key="2">
    <source>
        <dbReference type="ARBA" id="ARBA00022723"/>
    </source>
</evidence>
<dbReference type="Pfam" id="PF02633">
    <property type="entry name" value="Creatininase"/>
    <property type="match status" value="1"/>
</dbReference>
<keyword evidence="4" id="KW-0862">Zinc</keyword>
<dbReference type="AlphaFoldDB" id="A0A7G1KN94"/>
<protein>
    <submittedName>
        <fullName evidence="6">Mycofactocin system creatininase family protein</fullName>
    </submittedName>
</protein>
<dbReference type="SUPFAM" id="SSF102215">
    <property type="entry name" value="Creatininase"/>
    <property type="match status" value="1"/>
</dbReference>
<dbReference type="GO" id="GO:0009231">
    <property type="term" value="P:riboflavin biosynthetic process"/>
    <property type="evidence" value="ECO:0007669"/>
    <property type="project" value="TreeGrafter"/>
</dbReference>
<dbReference type="PANTHER" id="PTHR35005:SF1">
    <property type="entry name" value="2-AMINO-5-FORMYLAMINO-6-RIBOSYLAMINOPYRIMIDIN-4(3H)-ONE 5'-MONOPHOSPHATE DEFORMYLASE"/>
    <property type="match status" value="1"/>
</dbReference>
<comment type="cofactor">
    <cofactor evidence="1">
        <name>Zn(2+)</name>
        <dbReference type="ChEBI" id="CHEBI:29105"/>
    </cofactor>
</comment>
<dbReference type="GO" id="GO:0046872">
    <property type="term" value="F:metal ion binding"/>
    <property type="evidence" value="ECO:0007669"/>
    <property type="project" value="UniProtKB-KW"/>
</dbReference>
<reference evidence="6 7" key="1">
    <citation type="submission" date="2020-08" db="EMBL/GenBank/DDBJ databases">
        <title>Genome Sequencing of Nocardia wallacei strain FMUON74 and assembly.</title>
        <authorList>
            <person name="Toyokawa M."/>
            <person name="Uesaka K."/>
        </authorList>
    </citation>
    <scope>NUCLEOTIDE SEQUENCE [LARGE SCALE GENOMIC DNA]</scope>
    <source>
        <strain evidence="6 7">FMUON74</strain>
    </source>
</reference>
<keyword evidence="2" id="KW-0479">Metal-binding</keyword>
<dbReference type="EMBL" id="AP023396">
    <property type="protein sequence ID" value="BCK55359.1"/>
    <property type="molecule type" value="Genomic_DNA"/>
</dbReference>
<dbReference type="Gene3D" id="3.40.50.10310">
    <property type="entry name" value="Creatininase"/>
    <property type="match status" value="1"/>
</dbReference>
<evidence type="ECO:0000313" key="7">
    <source>
        <dbReference type="Proteomes" id="UP000516173"/>
    </source>
</evidence>
<evidence type="ECO:0000256" key="4">
    <source>
        <dbReference type="ARBA" id="ARBA00022833"/>
    </source>
</evidence>
<keyword evidence="7" id="KW-1185">Reference proteome</keyword>
<evidence type="ECO:0000256" key="1">
    <source>
        <dbReference type="ARBA" id="ARBA00001947"/>
    </source>
</evidence>
<name>A0A7G1KN94_9NOCA</name>
<comment type="similarity">
    <text evidence="5">Belongs to the creatininase superfamily.</text>
</comment>
<evidence type="ECO:0000256" key="3">
    <source>
        <dbReference type="ARBA" id="ARBA00022801"/>
    </source>
</evidence>
<organism evidence="6 7">
    <name type="scientific">Nocardia wallacei</name>
    <dbReference type="NCBI Taxonomy" id="480035"/>
    <lineage>
        <taxon>Bacteria</taxon>
        <taxon>Bacillati</taxon>
        <taxon>Actinomycetota</taxon>
        <taxon>Actinomycetes</taxon>
        <taxon>Mycobacteriales</taxon>
        <taxon>Nocardiaceae</taxon>
        <taxon>Nocardia</taxon>
    </lineage>
</organism>
<dbReference type="InterPro" id="IPR003785">
    <property type="entry name" value="Creatininase/forma_Hydrolase"/>
</dbReference>